<evidence type="ECO:0000256" key="6">
    <source>
        <dbReference type="ARBA" id="ARBA00022692"/>
    </source>
</evidence>
<dbReference type="InterPro" id="IPR000014">
    <property type="entry name" value="PAS"/>
</dbReference>
<dbReference type="Pfam" id="PF02518">
    <property type="entry name" value="HATPase_c"/>
    <property type="match status" value="1"/>
</dbReference>
<evidence type="ECO:0000256" key="9">
    <source>
        <dbReference type="ARBA" id="ARBA00022840"/>
    </source>
</evidence>
<dbReference type="SMART" id="SM00388">
    <property type="entry name" value="HisKA"/>
    <property type="match status" value="1"/>
</dbReference>
<evidence type="ECO:0000256" key="11">
    <source>
        <dbReference type="ARBA" id="ARBA00023136"/>
    </source>
</evidence>
<sequence>MMDKGFPDWLSKLERRIGNRSLDRKIRLILTFSGIGLVGFTIVLLALFDWAFARKAIRGEYDSLGKVIALDVRVALLFEDEKDGADVLEAFSLNEGILYSEIAWSDGEVFASNGVAPEGVNREFSPGSYVRLSYFESRVEACEPVWLSDESRSTPPDAFVFLVGDLKPIYKAFVLKSALIVAALLLGGALLRWVVSRMSRLITDPILELAETAKHISKERDFSHRQEKVFDDETGLLVDAFNEMMSQIEERGAIIQSNEERFREYFELGIAGMAILDSDGGFVEANRQLGEMLQVDQDVLLNSRFDKWVDESERDSEASPFDLVKEGCPPGYRDELWLRGEGKSRFFAIVSVRRLAKVVGEQEVLYLALFQDISDRKRAEEELRASKRAAEEANRSKDEFLSVMSHELRTPLNPIIGFVDLLMYSDQDEEQLNMLRSIRRSSEHLLNLITDILDFTRAQGGRLEAAPEPFELEDICRSALEMTERSGVSNDIEVTLRSLELSQIPVGKKLFSDAGKIRQIAINFLSNAIKYNKPGGSVWLDARFEANSQGGVVCIRVEDTGIGIDEQMRELVFEPFTQLDMSLQRKHEGVGLGLSICKRIAECLNGEVAVESEVGVGSVFTARIPVTFVEVELSRGPEMTIRDLKVLKEGVSPSRVLLVEDDLENMRLIEAKLRKLGVGFDWAKNGLDATEKVKENDFDLVLMDVRMPLMDGLEATRVIREKELDEASGRVPIVAMTAHASERMRVECARVGMDGYMSKPIQFDQLENYIKRYLAS</sequence>
<keyword evidence="4 12" id="KW-0597">Phosphoprotein</keyword>
<dbReference type="InterPro" id="IPR036097">
    <property type="entry name" value="HisK_dim/P_sf"/>
</dbReference>
<dbReference type="Gene3D" id="1.10.287.130">
    <property type="match status" value="1"/>
</dbReference>
<keyword evidence="7" id="KW-0547">Nucleotide-binding</keyword>
<dbReference type="PROSITE" id="PS50110">
    <property type="entry name" value="RESPONSE_REGULATORY"/>
    <property type="match status" value="1"/>
</dbReference>
<dbReference type="GO" id="GO:0005886">
    <property type="term" value="C:plasma membrane"/>
    <property type="evidence" value="ECO:0007669"/>
    <property type="project" value="TreeGrafter"/>
</dbReference>
<keyword evidence="5" id="KW-0808">Transferase</keyword>
<dbReference type="NCBIfam" id="TIGR00229">
    <property type="entry name" value="sensory_box"/>
    <property type="match status" value="1"/>
</dbReference>
<dbReference type="PROSITE" id="PS50885">
    <property type="entry name" value="HAMP"/>
    <property type="match status" value="1"/>
</dbReference>
<dbReference type="FunFam" id="1.10.287.130:FF:000004">
    <property type="entry name" value="Ethylene receptor 1"/>
    <property type="match status" value="1"/>
</dbReference>
<dbReference type="CDD" id="cd06225">
    <property type="entry name" value="HAMP"/>
    <property type="match status" value="1"/>
</dbReference>
<keyword evidence="6 13" id="KW-0812">Transmembrane</keyword>
<dbReference type="RefSeq" id="WP_200355503.1">
    <property type="nucleotide sequence ID" value="NZ_JAENIL010000016.1"/>
</dbReference>
<dbReference type="CDD" id="cd17546">
    <property type="entry name" value="REC_hyHK_CKI1_RcsC-like"/>
    <property type="match status" value="1"/>
</dbReference>
<evidence type="ECO:0000259" key="16">
    <source>
        <dbReference type="PROSITE" id="PS50885"/>
    </source>
</evidence>
<dbReference type="PANTHER" id="PTHR43047">
    <property type="entry name" value="TWO-COMPONENT HISTIDINE PROTEIN KINASE"/>
    <property type="match status" value="1"/>
</dbReference>
<evidence type="ECO:0000256" key="5">
    <source>
        <dbReference type="ARBA" id="ARBA00022679"/>
    </source>
</evidence>
<feature type="domain" description="Response regulatory" evidence="15">
    <location>
        <begin position="655"/>
        <end position="774"/>
    </location>
</feature>
<gene>
    <name evidence="17" type="ORF">JIN87_10435</name>
</gene>
<dbReference type="SUPFAM" id="SSF52172">
    <property type="entry name" value="CheY-like"/>
    <property type="match status" value="1"/>
</dbReference>
<dbReference type="GO" id="GO:0009927">
    <property type="term" value="F:histidine phosphotransfer kinase activity"/>
    <property type="evidence" value="ECO:0007669"/>
    <property type="project" value="TreeGrafter"/>
</dbReference>
<dbReference type="GO" id="GO:0000155">
    <property type="term" value="F:phosphorelay sensor kinase activity"/>
    <property type="evidence" value="ECO:0007669"/>
    <property type="project" value="InterPro"/>
</dbReference>
<dbReference type="Gene3D" id="3.30.565.10">
    <property type="entry name" value="Histidine kinase-like ATPase, C-terminal domain"/>
    <property type="match status" value="1"/>
</dbReference>
<evidence type="ECO:0000313" key="18">
    <source>
        <dbReference type="Proteomes" id="UP000617628"/>
    </source>
</evidence>
<dbReference type="Pfam" id="PF00072">
    <property type="entry name" value="Response_reg"/>
    <property type="match status" value="1"/>
</dbReference>
<feature type="modified residue" description="4-aspartylphosphate" evidence="12">
    <location>
        <position position="704"/>
    </location>
</feature>
<dbReference type="PANTHER" id="PTHR43047:SF72">
    <property type="entry name" value="OSMOSENSING HISTIDINE PROTEIN KINASE SLN1"/>
    <property type="match status" value="1"/>
</dbReference>
<comment type="subcellular location">
    <subcellularLocation>
        <location evidence="2">Membrane</location>
    </subcellularLocation>
</comment>
<dbReference type="PROSITE" id="PS50109">
    <property type="entry name" value="HIS_KIN"/>
    <property type="match status" value="1"/>
</dbReference>
<keyword evidence="8" id="KW-0418">Kinase</keyword>
<evidence type="ECO:0000256" key="13">
    <source>
        <dbReference type="SAM" id="Phobius"/>
    </source>
</evidence>
<feature type="domain" description="Histidine kinase" evidence="14">
    <location>
        <begin position="403"/>
        <end position="628"/>
    </location>
</feature>
<feature type="transmembrane region" description="Helical" evidence="13">
    <location>
        <begin position="28"/>
        <end position="48"/>
    </location>
</feature>
<evidence type="ECO:0000256" key="8">
    <source>
        <dbReference type="ARBA" id="ARBA00022777"/>
    </source>
</evidence>
<proteinExistence type="predicted"/>
<evidence type="ECO:0000256" key="10">
    <source>
        <dbReference type="ARBA" id="ARBA00022989"/>
    </source>
</evidence>
<evidence type="ECO:0000259" key="14">
    <source>
        <dbReference type="PROSITE" id="PS50109"/>
    </source>
</evidence>
<dbReference type="InterPro" id="IPR003594">
    <property type="entry name" value="HATPase_dom"/>
</dbReference>
<dbReference type="SMART" id="SM00448">
    <property type="entry name" value="REC"/>
    <property type="match status" value="1"/>
</dbReference>
<evidence type="ECO:0000256" key="12">
    <source>
        <dbReference type="PROSITE-ProRule" id="PRU00169"/>
    </source>
</evidence>
<organism evidence="17 18">
    <name type="scientific">Pelagicoccus mobilis</name>
    <dbReference type="NCBI Taxonomy" id="415221"/>
    <lineage>
        <taxon>Bacteria</taxon>
        <taxon>Pseudomonadati</taxon>
        <taxon>Verrucomicrobiota</taxon>
        <taxon>Opitutia</taxon>
        <taxon>Puniceicoccales</taxon>
        <taxon>Pelagicoccaceae</taxon>
        <taxon>Pelagicoccus</taxon>
    </lineage>
</organism>
<evidence type="ECO:0000256" key="4">
    <source>
        <dbReference type="ARBA" id="ARBA00022553"/>
    </source>
</evidence>
<dbReference type="InterPro" id="IPR003660">
    <property type="entry name" value="HAMP_dom"/>
</dbReference>
<dbReference type="InterPro" id="IPR001789">
    <property type="entry name" value="Sig_transdc_resp-reg_receiver"/>
</dbReference>
<dbReference type="PRINTS" id="PR00344">
    <property type="entry name" value="BCTRLSENSOR"/>
</dbReference>
<accession>A0A934RVS8</accession>
<dbReference type="InterPro" id="IPR003661">
    <property type="entry name" value="HisK_dim/P_dom"/>
</dbReference>
<dbReference type="Gene3D" id="3.30.450.20">
    <property type="entry name" value="PAS domain"/>
    <property type="match status" value="1"/>
</dbReference>
<dbReference type="InterPro" id="IPR011006">
    <property type="entry name" value="CheY-like_superfamily"/>
</dbReference>
<keyword evidence="11 13" id="KW-0472">Membrane</keyword>
<comment type="caution">
    <text evidence="17">The sequence shown here is derived from an EMBL/GenBank/DDBJ whole genome shotgun (WGS) entry which is preliminary data.</text>
</comment>
<protein>
    <recommendedName>
        <fullName evidence="3">histidine kinase</fullName>
        <ecNumber evidence="3">2.7.13.3</ecNumber>
    </recommendedName>
</protein>
<feature type="transmembrane region" description="Helical" evidence="13">
    <location>
        <begin position="173"/>
        <end position="195"/>
    </location>
</feature>
<dbReference type="InterPro" id="IPR036890">
    <property type="entry name" value="HATPase_C_sf"/>
</dbReference>
<dbReference type="SUPFAM" id="SSF47384">
    <property type="entry name" value="Homodimeric domain of signal transducing histidine kinase"/>
    <property type="match status" value="1"/>
</dbReference>
<dbReference type="InterPro" id="IPR035965">
    <property type="entry name" value="PAS-like_dom_sf"/>
</dbReference>
<dbReference type="GO" id="GO:0005524">
    <property type="term" value="F:ATP binding"/>
    <property type="evidence" value="ECO:0007669"/>
    <property type="project" value="UniProtKB-KW"/>
</dbReference>
<dbReference type="Gene3D" id="3.40.50.2300">
    <property type="match status" value="1"/>
</dbReference>
<dbReference type="SUPFAM" id="SSF158472">
    <property type="entry name" value="HAMP domain-like"/>
    <property type="match status" value="1"/>
</dbReference>
<evidence type="ECO:0000256" key="7">
    <source>
        <dbReference type="ARBA" id="ARBA00022741"/>
    </source>
</evidence>
<evidence type="ECO:0000259" key="15">
    <source>
        <dbReference type="PROSITE" id="PS50110"/>
    </source>
</evidence>
<dbReference type="Proteomes" id="UP000617628">
    <property type="component" value="Unassembled WGS sequence"/>
</dbReference>
<dbReference type="SUPFAM" id="SSF55874">
    <property type="entry name" value="ATPase domain of HSP90 chaperone/DNA topoisomerase II/histidine kinase"/>
    <property type="match status" value="1"/>
</dbReference>
<dbReference type="EC" id="2.7.13.3" evidence="3"/>
<evidence type="ECO:0000313" key="17">
    <source>
        <dbReference type="EMBL" id="MBK1877288.1"/>
    </source>
</evidence>
<dbReference type="Pfam" id="PF00672">
    <property type="entry name" value="HAMP"/>
    <property type="match status" value="1"/>
</dbReference>
<dbReference type="CDD" id="cd00082">
    <property type="entry name" value="HisKA"/>
    <property type="match status" value="1"/>
</dbReference>
<dbReference type="Pfam" id="PF00512">
    <property type="entry name" value="HisKA"/>
    <property type="match status" value="1"/>
</dbReference>
<evidence type="ECO:0000256" key="1">
    <source>
        <dbReference type="ARBA" id="ARBA00000085"/>
    </source>
</evidence>
<reference evidence="17" key="1">
    <citation type="submission" date="2021-01" db="EMBL/GenBank/DDBJ databases">
        <title>Modified the classification status of verrucomicrobia.</title>
        <authorList>
            <person name="Feng X."/>
        </authorList>
    </citation>
    <scope>NUCLEOTIDE SEQUENCE</scope>
    <source>
        <strain evidence="17">KCTC 13126</strain>
    </source>
</reference>
<keyword evidence="10 13" id="KW-1133">Transmembrane helix</keyword>
<dbReference type="InterPro" id="IPR004358">
    <property type="entry name" value="Sig_transdc_His_kin-like_C"/>
</dbReference>
<comment type="catalytic activity">
    <reaction evidence="1">
        <text>ATP + protein L-histidine = ADP + protein N-phospho-L-histidine.</text>
        <dbReference type="EC" id="2.7.13.3"/>
    </reaction>
</comment>
<evidence type="ECO:0000256" key="2">
    <source>
        <dbReference type="ARBA" id="ARBA00004370"/>
    </source>
</evidence>
<dbReference type="InterPro" id="IPR005467">
    <property type="entry name" value="His_kinase_dom"/>
</dbReference>
<dbReference type="AlphaFoldDB" id="A0A934RVS8"/>
<name>A0A934RVS8_9BACT</name>
<dbReference type="Gene3D" id="6.10.340.10">
    <property type="match status" value="1"/>
</dbReference>
<dbReference type="SUPFAM" id="SSF55785">
    <property type="entry name" value="PYP-like sensor domain (PAS domain)"/>
    <property type="match status" value="1"/>
</dbReference>
<dbReference type="EMBL" id="JAENIL010000016">
    <property type="protein sequence ID" value="MBK1877288.1"/>
    <property type="molecule type" value="Genomic_DNA"/>
</dbReference>
<feature type="domain" description="HAMP" evidence="16">
    <location>
        <begin position="200"/>
        <end position="253"/>
    </location>
</feature>
<keyword evidence="9" id="KW-0067">ATP-binding</keyword>
<keyword evidence="18" id="KW-1185">Reference proteome</keyword>
<dbReference type="CDD" id="cd16922">
    <property type="entry name" value="HATPase_EvgS-ArcB-TorS-like"/>
    <property type="match status" value="1"/>
</dbReference>
<dbReference type="SMART" id="SM00304">
    <property type="entry name" value="HAMP"/>
    <property type="match status" value="1"/>
</dbReference>
<evidence type="ECO:0000256" key="3">
    <source>
        <dbReference type="ARBA" id="ARBA00012438"/>
    </source>
</evidence>
<dbReference type="SMART" id="SM00387">
    <property type="entry name" value="HATPase_c"/>
    <property type="match status" value="1"/>
</dbReference>